<proteinExistence type="predicted"/>
<gene>
    <name evidence="4" type="ORF">CDEB00056_LOCUS17512</name>
</gene>
<dbReference type="AlphaFoldDB" id="A0A7S3QC26"/>
<dbReference type="EMBL" id="HBIO01022803">
    <property type="protein sequence ID" value="CAE0472659.1"/>
    <property type="molecule type" value="Transcribed_RNA"/>
</dbReference>
<evidence type="ECO:0000256" key="3">
    <source>
        <dbReference type="SAM" id="SignalP"/>
    </source>
</evidence>
<organism evidence="4">
    <name type="scientific">Chaetoceros debilis</name>
    <dbReference type="NCBI Taxonomy" id="122233"/>
    <lineage>
        <taxon>Eukaryota</taxon>
        <taxon>Sar</taxon>
        <taxon>Stramenopiles</taxon>
        <taxon>Ochrophyta</taxon>
        <taxon>Bacillariophyta</taxon>
        <taxon>Coscinodiscophyceae</taxon>
        <taxon>Chaetocerotophycidae</taxon>
        <taxon>Chaetocerotales</taxon>
        <taxon>Chaetocerotaceae</taxon>
        <taxon>Chaetoceros</taxon>
    </lineage>
</organism>
<feature type="signal peptide" evidence="3">
    <location>
        <begin position="1"/>
        <end position="23"/>
    </location>
</feature>
<keyword evidence="1" id="KW-0175">Coiled coil</keyword>
<sequence length="396" mass="44833">MLSRKSNNAMYLFMMIWTMRCLSSSEGAVTSGGDKGGVKKFFKLLPNVNVTMATNVMDLSMTKSIAFVKEAASSMRKILAVGASLPKTFRPNTIAFVKEAADTAFASSASSMRKILAVGASLPKTFRPNTHLITSLQDRILELERHIRSGKEESRQLRALLNEHRNERRRNQSDDVRRSAEVERILSDQMLNLRERIEVLSKSKGEMEQLLKQEKDHVKRLERMIKEQDDAKKFLLKKHEEELEQLRSDILLKSEGQLKEVERDTVAKMKLEIEKIKKESEIALKKERAKYNKIQKDADALLEKERVKSKKMEKERDGFQEAAEKERIKMRKLVKVLAERERKDIANSKASISSIDSGSSSTNTPTIVSAGASGMVNGSSNKKPRNVPNAIAGRKK</sequence>
<name>A0A7S3QC26_9STRA</name>
<feature type="coiled-coil region" evidence="1">
    <location>
        <begin position="133"/>
        <end position="167"/>
    </location>
</feature>
<feature type="region of interest" description="Disordered" evidence="2">
    <location>
        <begin position="347"/>
        <end position="396"/>
    </location>
</feature>
<evidence type="ECO:0000256" key="2">
    <source>
        <dbReference type="SAM" id="MobiDB-lite"/>
    </source>
</evidence>
<evidence type="ECO:0000256" key="1">
    <source>
        <dbReference type="SAM" id="Coils"/>
    </source>
</evidence>
<feature type="chain" id="PRO_5030524199" evidence="3">
    <location>
        <begin position="24"/>
        <end position="396"/>
    </location>
</feature>
<protein>
    <submittedName>
        <fullName evidence="4">Uncharacterized protein</fullName>
    </submittedName>
</protein>
<keyword evidence="3" id="KW-0732">Signal</keyword>
<feature type="compositionally biased region" description="Low complexity" evidence="2">
    <location>
        <begin position="347"/>
        <end position="364"/>
    </location>
</feature>
<feature type="coiled-coil region" evidence="1">
    <location>
        <begin position="204"/>
        <end position="322"/>
    </location>
</feature>
<reference evidence="4" key="1">
    <citation type="submission" date="2021-01" db="EMBL/GenBank/DDBJ databases">
        <authorList>
            <person name="Corre E."/>
            <person name="Pelletier E."/>
            <person name="Niang G."/>
            <person name="Scheremetjew M."/>
            <person name="Finn R."/>
            <person name="Kale V."/>
            <person name="Holt S."/>
            <person name="Cochrane G."/>
            <person name="Meng A."/>
            <person name="Brown T."/>
            <person name="Cohen L."/>
        </authorList>
    </citation>
    <scope>NUCLEOTIDE SEQUENCE</scope>
    <source>
        <strain evidence="4">MM31A-1</strain>
    </source>
</reference>
<accession>A0A7S3QC26</accession>
<evidence type="ECO:0000313" key="4">
    <source>
        <dbReference type="EMBL" id="CAE0472659.1"/>
    </source>
</evidence>